<evidence type="ECO:0000256" key="1">
    <source>
        <dbReference type="ARBA" id="ARBA00001947"/>
    </source>
</evidence>
<keyword evidence="12" id="KW-0460">Magnesium</keyword>
<feature type="coiled-coil region" evidence="20">
    <location>
        <begin position="384"/>
        <end position="527"/>
    </location>
</feature>
<proteinExistence type="inferred from homology"/>
<evidence type="ECO:0000313" key="22">
    <source>
        <dbReference type="Ensembl" id="ENSATEP00000037245.1"/>
    </source>
</evidence>
<keyword evidence="6 19" id="KW-0479">Metal-binding</keyword>
<comment type="catalytic activity">
    <reaction evidence="18">
        <text>ATP + H2O = ADP + phosphate + H(+)</text>
        <dbReference type="Rhea" id="RHEA:13065"/>
        <dbReference type="ChEBI" id="CHEBI:15377"/>
        <dbReference type="ChEBI" id="CHEBI:15378"/>
        <dbReference type="ChEBI" id="CHEBI:30616"/>
        <dbReference type="ChEBI" id="CHEBI:43474"/>
        <dbReference type="ChEBI" id="CHEBI:456216"/>
    </reaction>
</comment>
<keyword evidence="9" id="KW-0378">Hydrolase</keyword>
<evidence type="ECO:0000256" key="3">
    <source>
        <dbReference type="ARBA" id="ARBA00004574"/>
    </source>
</evidence>
<dbReference type="NCBIfam" id="TIGR00606">
    <property type="entry name" value="rad50"/>
    <property type="match status" value="2"/>
</dbReference>
<keyword evidence="5" id="KW-0158">Chromosome</keyword>
<dbReference type="GO" id="GO:0030870">
    <property type="term" value="C:Mre11 complex"/>
    <property type="evidence" value="ECO:0007669"/>
    <property type="project" value="InterPro"/>
</dbReference>
<evidence type="ECO:0000256" key="10">
    <source>
        <dbReference type="ARBA" id="ARBA00022833"/>
    </source>
</evidence>
<dbReference type="GO" id="GO:0005524">
    <property type="term" value="F:ATP binding"/>
    <property type="evidence" value="ECO:0007669"/>
    <property type="project" value="UniProtKB-KW"/>
</dbReference>
<dbReference type="FunFam" id="3.40.50.300:FF:000947">
    <property type="entry name" value="DNA repair protein RAD50"/>
    <property type="match status" value="1"/>
</dbReference>
<dbReference type="GO" id="GO:0043047">
    <property type="term" value="F:single-stranded telomeric DNA binding"/>
    <property type="evidence" value="ECO:0007669"/>
    <property type="project" value="TreeGrafter"/>
</dbReference>
<dbReference type="FunFam" id="3.40.50.300:FF:003804">
    <property type="entry name" value="DNA repair protein RAD50 isoform X1"/>
    <property type="match status" value="1"/>
</dbReference>
<evidence type="ECO:0000256" key="11">
    <source>
        <dbReference type="ARBA" id="ARBA00022840"/>
    </source>
</evidence>
<feature type="binding site" evidence="19">
    <location>
        <position position="653"/>
    </location>
    <ligand>
        <name>Zn(2+)</name>
        <dbReference type="ChEBI" id="CHEBI:29105"/>
    </ligand>
</feature>
<dbReference type="Ensembl" id="ENSATET00000063529.2">
    <property type="protein sequence ID" value="ENSATEP00000037245.1"/>
    <property type="gene ID" value="ENSATEG00000010239.3"/>
</dbReference>
<dbReference type="GO" id="GO:0051880">
    <property type="term" value="F:G-quadruplex DNA binding"/>
    <property type="evidence" value="ECO:0007669"/>
    <property type="project" value="TreeGrafter"/>
</dbReference>
<evidence type="ECO:0000256" key="19">
    <source>
        <dbReference type="PROSITE-ProRule" id="PRU00471"/>
    </source>
</evidence>
<dbReference type="Gene3D" id="1.10.287.510">
    <property type="entry name" value="Helix hairpin bin"/>
    <property type="match status" value="1"/>
</dbReference>
<dbReference type="InterPro" id="IPR027417">
    <property type="entry name" value="P-loop_NTPase"/>
</dbReference>
<dbReference type="InterPro" id="IPR004584">
    <property type="entry name" value="Rad50_eukaryotes"/>
</dbReference>
<dbReference type="FunFam" id="1.10.287.510:FF:000001">
    <property type="entry name" value="RAD50 homolog, double strand break repair protein"/>
    <property type="match status" value="1"/>
</dbReference>
<evidence type="ECO:0000256" key="14">
    <source>
        <dbReference type="ARBA" id="ARBA00023054"/>
    </source>
</evidence>
<evidence type="ECO:0000256" key="18">
    <source>
        <dbReference type="ARBA" id="ARBA00049360"/>
    </source>
</evidence>
<dbReference type="AlphaFoldDB" id="A0A7N5ZQD0"/>
<dbReference type="GO" id="GO:0003691">
    <property type="term" value="F:double-stranded telomeric DNA binding"/>
    <property type="evidence" value="ECO:0007669"/>
    <property type="project" value="TreeGrafter"/>
</dbReference>
<dbReference type="PROSITE" id="PS51131">
    <property type="entry name" value="ZN_HOOK"/>
    <property type="match status" value="1"/>
</dbReference>
<accession>A0A7N5ZQD0</accession>
<keyword evidence="14 20" id="KW-0175">Coiled coil</keyword>
<dbReference type="GO" id="GO:0000722">
    <property type="term" value="P:telomere maintenance via recombination"/>
    <property type="evidence" value="ECO:0007669"/>
    <property type="project" value="TreeGrafter"/>
</dbReference>
<feature type="coiled-coil region" evidence="20">
    <location>
        <begin position="681"/>
        <end position="944"/>
    </location>
</feature>
<evidence type="ECO:0000256" key="8">
    <source>
        <dbReference type="ARBA" id="ARBA00022763"/>
    </source>
</evidence>
<dbReference type="SUPFAM" id="SSF75712">
    <property type="entry name" value="Rad50 coiled-coil Zn hook"/>
    <property type="match status" value="1"/>
</dbReference>
<keyword evidence="10 19" id="KW-0862">Zinc</keyword>
<dbReference type="Pfam" id="PF13476">
    <property type="entry name" value="AAA_23"/>
    <property type="match status" value="1"/>
</dbReference>
<dbReference type="Pfam" id="PF13558">
    <property type="entry name" value="SbcC_Walker_B"/>
    <property type="match status" value="1"/>
</dbReference>
<evidence type="ECO:0000256" key="20">
    <source>
        <dbReference type="SAM" id="Coils"/>
    </source>
</evidence>
<evidence type="ECO:0000256" key="2">
    <source>
        <dbReference type="ARBA" id="ARBA00004123"/>
    </source>
</evidence>
<evidence type="ECO:0000256" key="4">
    <source>
        <dbReference type="ARBA" id="ARBA00009439"/>
    </source>
</evidence>
<evidence type="ECO:0000256" key="7">
    <source>
        <dbReference type="ARBA" id="ARBA00022741"/>
    </source>
</evidence>
<keyword evidence="15" id="KW-0234">DNA repair</keyword>
<reference evidence="22" key="3">
    <citation type="submission" date="2025-09" db="UniProtKB">
        <authorList>
            <consortium name="Ensembl"/>
        </authorList>
    </citation>
    <scope>IDENTIFICATION</scope>
</reference>
<keyword evidence="11" id="KW-0067">ATP-binding</keyword>
<keyword evidence="13" id="KW-0779">Telomere</keyword>
<evidence type="ECO:0000256" key="6">
    <source>
        <dbReference type="ARBA" id="ARBA00022723"/>
    </source>
</evidence>
<organism evidence="22 23">
    <name type="scientific">Anabas testudineus</name>
    <name type="common">Climbing perch</name>
    <name type="synonym">Anthias testudineus</name>
    <dbReference type="NCBI Taxonomy" id="64144"/>
    <lineage>
        <taxon>Eukaryota</taxon>
        <taxon>Metazoa</taxon>
        <taxon>Chordata</taxon>
        <taxon>Craniata</taxon>
        <taxon>Vertebrata</taxon>
        <taxon>Euteleostomi</taxon>
        <taxon>Actinopterygii</taxon>
        <taxon>Neopterygii</taxon>
        <taxon>Teleostei</taxon>
        <taxon>Neoteleostei</taxon>
        <taxon>Acanthomorphata</taxon>
        <taxon>Anabantaria</taxon>
        <taxon>Anabantiformes</taxon>
        <taxon>Anabantoidei</taxon>
        <taxon>Anabantidae</taxon>
        <taxon>Anabas</taxon>
    </lineage>
</organism>
<dbReference type="GO" id="GO:0006302">
    <property type="term" value="P:double-strand break repair"/>
    <property type="evidence" value="ECO:0007669"/>
    <property type="project" value="InterPro"/>
</dbReference>
<reference evidence="22" key="1">
    <citation type="submission" date="2021-04" db="EMBL/GenBank/DDBJ databases">
        <authorList>
            <consortium name="Wellcome Sanger Institute Data Sharing"/>
        </authorList>
    </citation>
    <scope>NUCLEOTIDE SEQUENCE [LARGE SCALE GENOMIC DNA]</scope>
</reference>
<evidence type="ECO:0000313" key="23">
    <source>
        <dbReference type="Proteomes" id="UP000265040"/>
    </source>
</evidence>
<comment type="cofactor">
    <cofactor evidence="1">
        <name>Zn(2+)</name>
        <dbReference type="ChEBI" id="CHEBI:29105"/>
    </cofactor>
</comment>
<dbReference type="Proteomes" id="UP000265040">
    <property type="component" value="Chromosome 14"/>
</dbReference>
<dbReference type="GO" id="GO:0070192">
    <property type="term" value="P:chromosome organization involved in meiotic cell cycle"/>
    <property type="evidence" value="ECO:0007669"/>
    <property type="project" value="TreeGrafter"/>
</dbReference>
<dbReference type="Pfam" id="PF04423">
    <property type="entry name" value="Rad50_zn_hook"/>
    <property type="match status" value="1"/>
</dbReference>
<dbReference type="GO" id="GO:0007004">
    <property type="term" value="P:telomere maintenance via telomerase"/>
    <property type="evidence" value="ECO:0007669"/>
    <property type="project" value="TreeGrafter"/>
</dbReference>
<evidence type="ECO:0000256" key="5">
    <source>
        <dbReference type="ARBA" id="ARBA00022454"/>
    </source>
</evidence>
<keyword evidence="8" id="KW-0227">DNA damage</keyword>
<feature type="coiled-coil region" evidence="20">
    <location>
        <begin position="980"/>
        <end position="1014"/>
    </location>
</feature>
<dbReference type="Gene3D" id="3.40.50.300">
    <property type="entry name" value="P-loop containing nucleotide triphosphate hydrolases"/>
    <property type="match status" value="2"/>
</dbReference>
<dbReference type="PANTHER" id="PTHR18867:SF12">
    <property type="entry name" value="DNA REPAIR PROTEIN RAD50"/>
    <property type="match status" value="1"/>
</dbReference>
<keyword evidence="17" id="KW-0469">Meiosis</keyword>
<evidence type="ECO:0000256" key="13">
    <source>
        <dbReference type="ARBA" id="ARBA00022895"/>
    </source>
</evidence>
<dbReference type="InterPro" id="IPR013134">
    <property type="entry name" value="Zn_hook_RAD50"/>
</dbReference>
<dbReference type="GO" id="GO:0000794">
    <property type="term" value="C:condensed nuclear chromosome"/>
    <property type="evidence" value="ECO:0007669"/>
    <property type="project" value="TreeGrafter"/>
</dbReference>
<name>A0A7N5ZQD0_ANATE</name>
<dbReference type="GO" id="GO:0016887">
    <property type="term" value="F:ATP hydrolysis activity"/>
    <property type="evidence" value="ECO:0007669"/>
    <property type="project" value="InterPro"/>
</dbReference>
<feature type="coiled-coil region" evidence="20">
    <location>
        <begin position="234"/>
        <end position="304"/>
    </location>
</feature>
<evidence type="ECO:0000256" key="17">
    <source>
        <dbReference type="ARBA" id="ARBA00023254"/>
    </source>
</evidence>
<evidence type="ECO:0000256" key="9">
    <source>
        <dbReference type="ARBA" id="ARBA00022801"/>
    </source>
</evidence>
<reference evidence="22" key="2">
    <citation type="submission" date="2025-08" db="UniProtKB">
        <authorList>
            <consortium name="Ensembl"/>
        </authorList>
    </citation>
    <scope>IDENTIFICATION</scope>
</reference>
<evidence type="ECO:0000259" key="21">
    <source>
        <dbReference type="PROSITE" id="PS51131"/>
    </source>
</evidence>
<dbReference type="InterPro" id="IPR038729">
    <property type="entry name" value="Rad50/SbcC_AAA"/>
</dbReference>
<comment type="similarity">
    <text evidence="4">Belongs to the SMC family. RAD50 subfamily.</text>
</comment>
<keyword evidence="7" id="KW-0547">Nucleotide-binding</keyword>
<comment type="subcellular location">
    <subcellularLocation>
        <location evidence="3">Chromosome</location>
        <location evidence="3">Telomere</location>
    </subcellularLocation>
    <subcellularLocation>
        <location evidence="2">Nucleus</location>
    </subcellularLocation>
</comment>
<evidence type="ECO:0000256" key="15">
    <source>
        <dbReference type="ARBA" id="ARBA00023204"/>
    </source>
</evidence>
<sequence>ELTVCSISFTDKTIIECLKYATSGELPPGSKGGAFVHDPKDAHETDVRAQIRLLFTDVNGGKVTIHRSMSCTQKAKNYSFKSLEQVITRIKDGEKVSLSSKCGDLDREMISALGVSKPVLNHVIFCHQEESNWPLSEGKALKDKFDSIFAATKYIKALETMRQLRLTQTQTVKECQVELRYLKQNKEKAQQIRETVATKEAQLMASKDSVQQIEGQIEPLENRLMDIDTKLGKVMKLDNDIKALESRKKQMEEDNRELEETMEQVFEGSDEQLQEIYQNHQRTVREKERRLTDCQKELERAGWECQRLNRVKADLLVEQGRLQLEADRHTQNIKHRDTQVRSLSSFLEMEGYDRTPFTPHQLESFHRLVAQRLDQEKETVAHVLADLHEKDQQKQQSIDEMRDKKTGLERTVELKRDLQGKKQQELRNVRAELQRLEGSSSRLQELENDLADKERELQSAVEHSNVDELKAEVLELQKDKTELDRAQRQLDQEMEMLNTHTTARTQMEMLKKDKTEKEEQVRKIKSRHSEDLVSLLGHFPNKRELEDWIYAKSKEINNTRDRLAKLNKNLASSEQNKSHIGAELRKKEQQLAGDEERFFNVCGSQDLEQDLGKLQDDLEKISKQRAMLAGATAVYTQFISQLTEEREPCCPVCQRTFPSESDLQEVISDMQSKLRLVPDKLKNTEQDLKKKERKRDEMMALRPVRQSIVQVQEKDLPELKNRLQSVNREIERLKEEVDEQETLLGTLMSEEETAKACLQDISLMDRYLMDLKEVERKIAQQATKLQGVDLTRTIQQVSQEKQETQHKLDTTSSKIELKRKLIQDQQDQIQALKSAVNETRAEKLQLSSDMQKQQQLAEQCVEFTTEIQALTRDIREAKEQLSPLSATLEKLQQEKQELVELNNFDMMFLLQQKEAELQETNTQLHEAEKHKEKINKEMGSIRQDIDTQKVQERWLQDNLTLRKRIEELKEVVAKREALLKEMGNMQVLQLRQERREAERKLEDLKKNRSIALGRQKGFEEEILHYRKELREDQYDKAEERYKDKMIIMRTTELVIKDLDLYYKALDQTIMKFHSMKMDEINKIIRDLWRSTYRGQDIEYVEIRSDMDENASAGVRRRVYNYRVVMVKGDTALDMRGRCSAGQKVLASLIIRLALAETFCLNCGILALDEPTTNLDRENIESLAHALVEIIKNRSRQRNFQLLIITHDEDFVELLGRSSYIEHFYRIRKNQDQNSEITKCSITSLSSYLH</sequence>
<dbReference type="PANTHER" id="PTHR18867">
    <property type="entry name" value="RAD50"/>
    <property type="match status" value="1"/>
</dbReference>
<evidence type="ECO:0000256" key="16">
    <source>
        <dbReference type="ARBA" id="ARBA00023242"/>
    </source>
</evidence>
<dbReference type="GO" id="GO:0000781">
    <property type="term" value="C:chromosome, telomeric region"/>
    <property type="evidence" value="ECO:0007669"/>
    <property type="project" value="UniProtKB-SubCell"/>
</dbReference>
<dbReference type="GO" id="GO:0046872">
    <property type="term" value="F:metal ion binding"/>
    <property type="evidence" value="ECO:0007669"/>
    <property type="project" value="UniProtKB-UniRule"/>
</dbReference>
<evidence type="ECO:0000256" key="12">
    <source>
        <dbReference type="ARBA" id="ARBA00022842"/>
    </source>
</evidence>
<dbReference type="GeneTree" id="ENSGT00390000018781"/>
<feature type="coiled-coil region" evidence="20">
    <location>
        <begin position="172"/>
        <end position="202"/>
    </location>
</feature>
<dbReference type="SUPFAM" id="SSF52540">
    <property type="entry name" value="P-loop containing nucleoside triphosphate hydrolases"/>
    <property type="match status" value="1"/>
</dbReference>
<feature type="domain" description="Zinc-hook" evidence="21">
    <location>
        <begin position="604"/>
        <end position="703"/>
    </location>
</feature>
<feature type="binding site" evidence="19">
    <location>
        <position position="650"/>
    </location>
    <ligand>
        <name>Zn(2+)</name>
        <dbReference type="ChEBI" id="CHEBI:29105"/>
    </ligand>
</feature>
<keyword evidence="23" id="KW-1185">Reference proteome</keyword>
<protein>
    <recommendedName>
        <fullName evidence="21">Zinc-hook domain-containing protein</fullName>
    </recommendedName>
</protein>
<keyword evidence="16" id="KW-0539">Nucleus</keyword>